<reference evidence="2" key="2">
    <citation type="submission" date="2013-11" db="EMBL/GenBank/DDBJ databases">
        <title>The Genome Sequence of Phytophthora parasitica CJ05E6.</title>
        <authorList>
            <consortium name="The Broad Institute Genomics Platform"/>
            <person name="Russ C."/>
            <person name="Tyler B."/>
            <person name="Panabieres F."/>
            <person name="Shan W."/>
            <person name="Tripathy S."/>
            <person name="Grunwald N."/>
            <person name="Machado M."/>
            <person name="Johnson C.S."/>
            <person name="Arredondo F."/>
            <person name="Hong C."/>
            <person name="Coffey M."/>
            <person name="Young S.K."/>
            <person name="Zeng Q."/>
            <person name="Gargeya S."/>
            <person name="Fitzgerald M."/>
            <person name="Abouelleil A."/>
            <person name="Alvarado L."/>
            <person name="Chapman S.B."/>
            <person name="Gainer-Dewar J."/>
            <person name="Goldberg J."/>
            <person name="Griggs A."/>
            <person name="Gujja S."/>
            <person name="Hansen M."/>
            <person name="Howarth C."/>
            <person name="Imamovic A."/>
            <person name="Ireland A."/>
            <person name="Larimer J."/>
            <person name="McCowan C."/>
            <person name="Murphy C."/>
            <person name="Pearson M."/>
            <person name="Poon T.W."/>
            <person name="Priest M."/>
            <person name="Roberts A."/>
            <person name="Saif S."/>
            <person name="Shea T."/>
            <person name="Sykes S."/>
            <person name="Wortman J."/>
            <person name="Nusbaum C."/>
            <person name="Birren B."/>
        </authorList>
    </citation>
    <scope>NUCLEOTIDE SEQUENCE [LARGE SCALE GENOMIC DNA]</scope>
    <source>
        <strain evidence="2">CJ05E6</strain>
    </source>
</reference>
<feature type="non-terminal residue" evidence="1">
    <location>
        <position position="1"/>
    </location>
</feature>
<evidence type="ECO:0000313" key="2">
    <source>
        <dbReference type="EMBL" id="ETL31649.1"/>
    </source>
</evidence>
<reference evidence="1" key="1">
    <citation type="submission" date="2013-11" db="EMBL/GenBank/DDBJ databases">
        <title>The Genome Sequence of Phytophthora parasitica CJ02B3.</title>
        <authorList>
            <consortium name="The Broad Institute Genomics Platform"/>
            <person name="Russ C."/>
            <person name="Tyler B."/>
            <person name="Panabieres F."/>
            <person name="Shan W."/>
            <person name="Tripathy S."/>
            <person name="Grunwald N."/>
            <person name="Machado M."/>
            <person name="Johnson C.S."/>
            <person name="Arredondo F."/>
            <person name="Hong C."/>
            <person name="Coffey M."/>
            <person name="Young S.K."/>
            <person name="Zeng Q."/>
            <person name="Gargeya S."/>
            <person name="Fitzgerald M."/>
            <person name="Abouelleil A."/>
            <person name="Alvarado L."/>
            <person name="Chapman S.B."/>
            <person name="Gainer-Dewar J."/>
            <person name="Goldberg J."/>
            <person name="Griggs A."/>
            <person name="Gujja S."/>
            <person name="Hansen M."/>
            <person name="Howarth C."/>
            <person name="Imamovic A."/>
            <person name="Ireland A."/>
            <person name="Larimer J."/>
            <person name="McCowan C."/>
            <person name="Murphy C."/>
            <person name="Pearson M."/>
            <person name="Poon T.W."/>
            <person name="Priest M."/>
            <person name="Roberts A."/>
            <person name="Saif S."/>
            <person name="Shea T."/>
            <person name="Sykes S."/>
            <person name="Wortman J."/>
            <person name="Nusbaum C."/>
            <person name="Birren B."/>
        </authorList>
    </citation>
    <scope>NUCLEOTIDE SEQUENCE [LARGE SCALE GENOMIC DNA]</scope>
    <source>
        <strain evidence="1">CJ02B3</strain>
    </source>
</reference>
<dbReference type="AlphaFoldDB" id="W2G5K7"/>
<dbReference type="EMBL" id="KI675016">
    <property type="protein sequence ID" value="ETL31649.1"/>
    <property type="molecule type" value="Genomic_DNA"/>
</dbReference>
<dbReference type="EMBL" id="KI688254">
    <property type="protein sequence ID" value="ETK78219.1"/>
    <property type="molecule type" value="Genomic_DNA"/>
</dbReference>
<accession>W2G5K7</accession>
<gene>
    <name evidence="1" type="ORF">L915_15702</name>
    <name evidence="2" type="ORF">L916_15597</name>
</gene>
<name>W2G5K7_PHYNI</name>
<dbReference type="Proteomes" id="UP000053864">
    <property type="component" value="Unassembled WGS sequence"/>
</dbReference>
<organism evidence="1">
    <name type="scientific">Phytophthora nicotianae</name>
    <name type="common">Potato buckeye rot agent</name>
    <name type="synonym">Phytophthora parasitica</name>
    <dbReference type="NCBI Taxonomy" id="4792"/>
    <lineage>
        <taxon>Eukaryota</taxon>
        <taxon>Sar</taxon>
        <taxon>Stramenopiles</taxon>
        <taxon>Oomycota</taxon>
        <taxon>Peronosporomycetes</taxon>
        <taxon>Peronosporales</taxon>
        <taxon>Peronosporaceae</taxon>
        <taxon>Phytophthora</taxon>
    </lineage>
</organism>
<proteinExistence type="predicted"/>
<evidence type="ECO:0000313" key="1">
    <source>
        <dbReference type="EMBL" id="ETK78219.1"/>
    </source>
</evidence>
<protein>
    <submittedName>
        <fullName evidence="1">Uncharacterized protein</fullName>
    </submittedName>
</protein>
<dbReference type="Proteomes" id="UP000053236">
    <property type="component" value="Unassembled WGS sequence"/>
</dbReference>
<sequence>GLYAPGLEGLKKLVAEITRTHDEENGVIAA</sequence>